<organism evidence="1 2">
    <name type="scientific">Peronosclerospora sorghi</name>
    <dbReference type="NCBI Taxonomy" id="230839"/>
    <lineage>
        <taxon>Eukaryota</taxon>
        <taxon>Sar</taxon>
        <taxon>Stramenopiles</taxon>
        <taxon>Oomycota</taxon>
        <taxon>Peronosporomycetes</taxon>
        <taxon>Peronosporales</taxon>
        <taxon>Peronosporaceae</taxon>
        <taxon>Peronosclerospora</taxon>
    </lineage>
</organism>
<accession>A0ACC0WAR4</accession>
<proteinExistence type="predicted"/>
<gene>
    <name evidence="1" type="ORF">PsorP6_006981</name>
</gene>
<comment type="caution">
    <text evidence="1">The sequence shown here is derived from an EMBL/GenBank/DDBJ whole genome shotgun (WGS) entry which is preliminary data.</text>
</comment>
<evidence type="ECO:0000313" key="2">
    <source>
        <dbReference type="Proteomes" id="UP001163321"/>
    </source>
</evidence>
<dbReference type="Proteomes" id="UP001163321">
    <property type="component" value="Chromosome 3"/>
</dbReference>
<protein>
    <submittedName>
        <fullName evidence="1">Uncharacterized protein</fullName>
    </submittedName>
</protein>
<reference evidence="1 2" key="1">
    <citation type="journal article" date="2022" name="bioRxiv">
        <title>The genome of the oomycete Peronosclerospora sorghi, a cosmopolitan pathogen of maize and sorghum, is inflated with dispersed pseudogenes.</title>
        <authorList>
            <person name="Fletcher K."/>
            <person name="Martin F."/>
            <person name="Isakeit T."/>
            <person name="Cavanaugh K."/>
            <person name="Magill C."/>
            <person name="Michelmore R."/>
        </authorList>
    </citation>
    <scope>NUCLEOTIDE SEQUENCE [LARGE SCALE GENOMIC DNA]</scope>
    <source>
        <strain evidence="1">P6</strain>
    </source>
</reference>
<evidence type="ECO:0000313" key="1">
    <source>
        <dbReference type="EMBL" id="KAI9915507.1"/>
    </source>
</evidence>
<name>A0ACC0WAR4_9STRA</name>
<keyword evidence="2" id="KW-1185">Reference proteome</keyword>
<sequence>MQHPVSCGAPVARAVTYRWTSGCNYTKRAQSQLHVTCAHEAYPDRPRRNSWTEGAASSDAGDRSRRPQTTRDVSSVSPTRVRFIYEDEDAKARVCGNVHQLLNAVQRDPEALTANAQVARKVLKYRRVMERLEDVNVEDPNFDASAFFGMEWCRVGATS</sequence>
<dbReference type="EMBL" id="CM047582">
    <property type="protein sequence ID" value="KAI9915507.1"/>
    <property type="molecule type" value="Genomic_DNA"/>
</dbReference>